<evidence type="ECO:0000313" key="4">
    <source>
        <dbReference type="EMBL" id="KGN38937.1"/>
    </source>
</evidence>
<organism evidence="4 5">
    <name type="scientific">Knoellia aerolata DSM 18566</name>
    <dbReference type="NCBI Taxonomy" id="1385519"/>
    <lineage>
        <taxon>Bacteria</taxon>
        <taxon>Bacillati</taxon>
        <taxon>Actinomycetota</taxon>
        <taxon>Actinomycetes</taxon>
        <taxon>Micrococcales</taxon>
        <taxon>Intrasporangiaceae</taxon>
        <taxon>Knoellia</taxon>
    </lineage>
</organism>
<feature type="region of interest" description="Disordered" evidence="2">
    <location>
        <begin position="152"/>
        <end position="186"/>
    </location>
</feature>
<keyword evidence="3" id="KW-0812">Transmembrane</keyword>
<protein>
    <submittedName>
        <fullName evidence="4">Uncharacterized protein</fullName>
    </submittedName>
</protein>
<feature type="coiled-coil region" evidence="1">
    <location>
        <begin position="41"/>
        <end position="68"/>
    </location>
</feature>
<evidence type="ECO:0000256" key="3">
    <source>
        <dbReference type="SAM" id="Phobius"/>
    </source>
</evidence>
<keyword evidence="1" id="KW-0175">Coiled coil</keyword>
<comment type="caution">
    <text evidence="4">The sequence shown here is derived from an EMBL/GenBank/DDBJ whole genome shotgun (WGS) entry which is preliminary data.</text>
</comment>
<evidence type="ECO:0000256" key="2">
    <source>
        <dbReference type="SAM" id="MobiDB-lite"/>
    </source>
</evidence>
<sequence length="186" mass="20437">MVLLLVGLTCFSVADWKSYPFAALGTTFAASVAGLVALMVNETFDQRRRREEAEVVRAQRESVRLQREASYSRLLEHMVRAFDQSQKVGEEAAVRASVAVWGSRTLVQRIAQWHATTHRIMTLSDGRIPLEDRLPLQLLVGEIAHLARTDLGLDSPDEPSAGELAGSIFSDYASAGPEATPEASDR</sequence>
<proteinExistence type="predicted"/>
<name>A0A0A0JS86_9MICO</name>
<keyword evidence="3" id="KW-1133">Transmembrane helix</keyword>
<accession>A0A0A0JS86</accession>
<reference evidence="4 5" key="1">
    <citation type="submission" date="2013-08" db="EMBL/GenBank/DDBJ databases">
        <title>The genome sequence of Knoellia aerolata.</title>
        <authorList>
            <person name="Zhu W."/>
            <person name="Wang G."/>
        </authorList>
    </citation>
    <scope>NUCLEOTIDE SEQUENCE [LARGE SCALE GENOMIC DNA]</scope>
    <source>
        <strain evidence="4 5">DSM 18566</strain>
    </source>
</reference>
<feature type="transmembrane region" description="Helical" evidence="3">
    <location>
        <begin position="22"/>
        <end position="40"/>
    </location>
</feature>
<dbReference type="EMBL" id="AVPL01000084">
    <property type="protein sequence ID" value="KGN38937.1"/>
    <property type="molecule type" value="Genomic_DNA"/>
</dbReference>
<evidence type="ECO:0000313" key="5">
    <source>
        <dbReference type="Proteomes" id="UP000030013"/>
    </source>
</evidence>
<keyword evidence="5" id="KW-1185">Reference proteome</keyword>
<gene>
    <name evidence="4" type="ORF">N801_19765</name>
</gene>
<dbReference type="Proteomes" id="UP000030013">
    <property type="component" value="Unassembled WGS sequence"/>
</dbReference>
<keyword evidence="3" id="KW-0472">Membrane</keyword>
<evidence type="ECO:0000256" key="1">
    <source>
        <dbReference type="SAM" id="Coils"/>
    </source>
</evidence>
<dbReference type="AlphaFoldDB" id="A0A0A0JS86"/>